<evidence type="ECO:0000313" key="3">
    <source>
        <dbReference type="Proteomes" id="UP000295604"/>
    </source>
</evidence>
<dbReference type="InterPro" id="IPR009097">
    <property type="entry name" value="Cyclic_Pdiesterase"/>
</dbReference>
<organism evidence="2 3">
    <name type="scientific">Colletotrichum sidae</name>
    <dbReference type="NCBI Taxonomy" id="1347389"/>
    <lineage>
        <taxon>Eukaryota</taxon>
        <taxon>Fungi</taxon>
        <taxon>Dikarya</taxon>
        <taxon>Ascomycota</taxon>
        <taxon>Pezizomycotina</taxon>
        <taxon>Sordariomycetes</taxon>
        <taxon>Hypocreomycetidae</taxon>
        <taxon>Glomerellales</taxon>
        <taxon>Glomerellaceae</taxon>
        <taxon>Colletotrichum</taxon>
        <taxon>Colletotrichum orbiculare species complex</taxon>
    </lineage>
</organism>
<name>A0A4R8TI42_9PEZI</name>
<protein>
    <recommendedName>
        <fullName evidence="1">DUF1868 domain-containing protein</fullName>
    </recommendedName>
</protein>
<reference evidence="2 3" key="1">
    <citation type="submission" date="2018-11" db="EMBL/GenBank/DDBJ databases">
        <title>Genome sequence and assembly of Colletotrichum sidae.</title>
        <authorList>
            <person name="Gan P."/>
            <person name="Shirasu K."/>
        </authorList>
    </citation>
    <scope>NUCLEOTIDE SEQUENCE [LARGE SCALE GENOMIC DNA]</scope>
    <source>
        <strain evidence="2 3">CBS 518.97</strain>
    </source>
</reference>
<feature type="domain" description="DUF1868" evidence="1">
    <location>
        <begin position="70"/>
        <end position="119"/>
    </location>
</feature>
<gene>
    <name evidence="2" type="ORF">C8034_v011367</name>
</gene>
<dbReference type="AlphaFoldDB" id="A0A4R8TI42"/>
<dbReference type="EMBL" id="QAPF01000072">
    <property type="protein sequence ID" value="TEA18068.1"/>
    <property type="molecule type" value="Genomic_DNA"/>
</dbReference>
<accession>A0A4R8TI42</accession>
<comment type="caution">
    <text evidence="2">The sequence shown here is derived from an EMBL/GenBank/DDBJ whole genome shotgun (WGS) entry which is preliminary data.</text>
</comment>
<dbReference type="SUPFAM" id="SSF55144">
    <property type="entry name" value="LigT-like"/>
    <property type="match status" value="1"/>
</dbReference>
<dbReference type="InterPro" id="IPR015069">
    <property type="entry name" value="2H-PEstase_DUF1868"/>
</dbReference>
<dbReference type="Proteomes" id="UP000295604">
    <property type="component" value="Unassembled WGS sequence"/>
</dbReference>
<sequence length="136" mass="15356">MLPSHQKVFLHTQLAYPASSPQMAASSPFQETPSYATSLHQNLYTHRCSLSAKSWPPASSHPYCRCCPHRASFHMTVFEGVCDQVRQPGYWPSDLASNAPLETCNTHFEKTLSSFKLTPDETPPYKRRFFLESSSS</sequence>
<dbReference type="Gene3D" id="3.90.1140.10">
    <property type="entry name" value="Cyclic phosphodiesterase"/>
    <property type="match status" value="1"/>
</dbReference>
<evidence type="ECO:0000313" key="2">
    <source>
        <dbReference type="EMBL" id="TEA18068.1"/>
    </source>
</evidence>
<keyword evidence="3" id="KW-1185">Reference proteome</keyword>
<evidence type="ECO:0000259" key="1">
    <source>
        <dbReference type="Pfam" id="PF08975"/>
    </source>
</evidence>
<proteinExistence type="predicted"/>
<dbReference type="Pfam" id="PF08975">
    <property type="entry name" value="2H-phosphodiest"/>
    <property type="match status" value="1"/>
</dbReference>